<dbReference type="FunFam" id="3.40.50.300:FF:000032">
    <property type="entry name" value="Export ABC transporter ATP-binding protein"/>
    <property type="match status" value="1"/>
</dbReference>
<keyword evidence="1" id="KW-0813">Transport</keyword>
<dbReference type="GO" id="GO:0022857">
    <property type="term" value="F:transmembrane transporter activity"/>
    <property type="evidence" value="ECO:0007669"/>
    <property type="project" value="UniProtKB-ARBA"/>
</dbReference>
<protein>
    <submittedName>
        <fullName evidence="5">Cell division transporter, atp-binding protein ftse</fullName>
    </submittedName>
</protein>
<accession>A0A0W8FED0</accession>
<dbReference type="InterPro" id="IPR017871">
    <property type="entry name" value="ABC_transporter-like_CS"/>
</dbReference>
<sequence length="251" mass="27316">MDDSLEKAGAFATPIERAALPTPGEERMSAALILLFEDVSKIYRLPAGDVVALDHVTLEVAPGDFIAVMGPSGSGKSTLLNMMGCLDVPTSGRISLAGRDTSRMSDDELTEVRRDTIGFIFQQFNLIPLLSAVENVEFPMLMTENRKKSRARAEALLRAVGFEETHFGHRPGELSGGQQQRVAIARALMNAPALLLCDEPTGNLDTKTGRAIMDLIAEKNREGMTVIMVTHDREIAAYAHRIIRIADGRLA</sequence>
<dbReference type="SUPFAM" id="SSF52540">
    <property type="entry name" value="P-loop containing nucleoside triphosphate hydrolases"/>
    <property type="match status" value="1"/>
</dbReference>
<evidence type="ECO:0000256" key="2">
    <source>
        <dbReference type="ARBA" id="ARBA00022741"/>
    </source>
</evidence>
<dbReference type="EMBL" id="LNQE01001311">
    <property type="protein sequence ID" value="KUG19243.1"/>
    <property type="molecule type" value="Genomic_DNA"/>
</dbReference>
<comment type="caution">
    <text evidence="5">The sequence shown here is derived from an EMBL/GenBank/DDBJ whole genome shotgun (WGS) entry which is preliminary data.</text>
</comment>
<evidence type="ECO:0000256" key="3">
    <source>
        <dbReference type="ARBA" id="ARBA00022840"/>
    </source>
</evidence>
<dbReference type="CDD" id="cd03255">
    <property type="entry name" value="ABC_MJ0796_LolCDE_FtsE"/>
    <property type="match status" value="1"/>
</dbReference>
<dbReference type="InterPro" id="IPR017911">
    <property type="entry name" value="MacB-like_ATP-bd"/>
</dbReference>
<evidence type="ECO:0000256" key="1">
    <source>
        <dbReference type="ARBA" id="ARBA00022448"/>
    </source>
</evidence>
<dbReference type="GO" id="GO:0051301">
    <property type="term" value="P:cell division"/>
    <property type="evidence" value="ECO:0007669"/>
    <property type="project" value="UniProtKB-KW"/>
</dbReference>
<feature type="domain" description="ABC transporter" evidence="4">
    <location>
        <begin position="34"/>
        <end position="251"/>
    </location>
</feature>
<dbReference type="GO" id="GO:0098796">
    <property type="term" value="C:membrane protein complex"/>
    <property type="evidence" value="ECO:0007669"/>
    <property type="project" value="UniProtKB-ARBA"/>
</dbReference>
<keyword evidence="5" id="KW-0132">Cell division</keyword>
<proteinExistence type="predicted"/>
<gene>
    <name evidence="5" type="ORF">ASZ90_011035</name>
</gene>
<dbReference type="GO" id="GO:0005886">
    <property type="term" value="C:plasma membrane"/>
    <property type="evidence" value="ECO:0007669"/>
    <property type="project" value="TreeGrafter"/>
</dbReference>
<dbReference type="AlphaFoldDB" id="A0A0W8FED0"/>
<keyword evidence="3 5" id="KW-0067">ATP-binding</keyword>
<dbReference type="PANTHER" id="PTHR24220">
    <property type="entry name" value="IMPORT ATP-BINDING PROTEIN"/>
    <property type="match status" value="1"/>
</dbReference>
<reference evidence="5" key="1">
    <citation type="journal article" date="2015" name="Proc. Natl. Acad. Sci. U.S.A.">
        <title>Networks of energetic and metabolic interactions define dynamics in microbial communities.</title>
        <authorList>
            <person name="Embree M."/>
            <person name="Liu J.K."/>
            <person name="Al-Bassam M.M."/>
            <person name="Zengler K."/>
        </authorList>
    </citation>
    <scope>NUCLEOTIDE SEQUENCE</scope>
</reference>
<evidence type="ECO:0000313" key="5">
    <source>
        <dbReference type="EMBL" id="KUG19243.1"/>
    </source>
</evidence>
<name>A0A0W8FED0_9ZZZZ</name>
<organism evidence="5">
    <name type="scientific">hydrocarbon metagenome</name>
    <dbReference type="NCBI Taxonomy" id="938273"/>
    <lineage>
        <taxon>unclassified sequences</taxon>
        <taxon>metagenomes</taxon>
        <taxon>ecological metagenomes</taxon>
    </lineage>
</organism>
<dbReference type="Pfam" id="PF00005">
    <property type="entry name" value="ABC_tran"/>
    <property type="match status" value="1"/>
</dbReference>
<dbReference type="InterPro" id="IPR003593">
    <property type="entry name" value="AAA+_ATPase"/>
</dbReference>
<keyword evidence="2" id="KW-0547">Nucleotide-binding</keyword>
<dbReference type="SMART" id="SM00382">
    <property type="entry name" value="AAA"/>
    <property type="match status" value="1"/>
</dbReference>
<keyword evidence="5" id="KW-0131">Cell cycle</keyword>
<dbReference type="InterPro" id="IPR003439">
    <property type="entry name" value="ABC_transporter-like_ATP-bd"/>
</dbReference>
<dbReference type="GO" id="GO:0005524">
    <property type="term" value="F:ATP binding"/>
    <property type="evidence" value="ECO:0007669"/>
    <property type="project" value="UniProtKB-KW"/>
</dbReference>
<dbReference type="InterPro" id="IPR027417">
    <property type="entry name" value="P-loop_NTPase"/>
</dbReference>
<evidence type="ECO:0000259" key="4">
    <source>
        <dbReference type="PROSITE" id="PS50893"/>
    </source>
</evidence>
<dbReference type="GO" id="GO:0016887">
    <property type="term" value="F:ATP hydrolysis activity"/>
    <property type="evidence" value="ECO:0007669"/>
    <property type="project" value="InterPro"/>
</dbReference>
<dbReference type="PROSITE" id="PS50893">
    <property type="entry name" value="ABC_TRANSPORTER_2"/>
    <property type="match status" value="1"/>
</dbReference>
<dbReference type="PANTHER" id="PTHR24220:SF86">
    <property type="entry name" value="ABC TRANSPORTER ABCH.1"/>
    <property type="match status" value="1"/>
</dbReference>
<dbReference type="Gene3D" id="3.40.50.300">
    <property type="entry name" value="P-loop containing nucleotide triphosphate hydrolases"/>
    <property type="match status" value="1"/>
</dbReference>
<dbReference type="PROSITE" id="PS00211">
    <property type="entry name" value="ABC_TRANSPORTER_1"/>
    <property type="match status" value="1"/>
</dbReference>
<dbReference type="InterPro" id="IPR015854">
    <property type="entry name" value="ABC_transpr_LolD-like"/>
</dbReference>